<dbReference type="Proteomes" id="UP000008177">
    <property type="component" value="Unplaced contigs"/>
</dbReference>
<sequence>MHYRPLLHPRTSVSAPFASRLCPSLYALREAFWRPSGCLSLPGQRRCIPCSSNGM</sequence>
<name>G2YS42_BOTF4</name>
<proteinExistence type="predicted"/>
<reference evidence="2" key="1">
    <citation type="journal article" date="2011" name="PLoS Genet.">
        <title>Genomic analysis of the necrotrophic fungal pathogens Sclerotinia sclerotiorum and Botrytis cinerea.</title>
        <authorList>
            <person name="Amselem J."/>
            <person name="Cuomo C.A."/>
            <person name="van Kan J.A."/>
            <person name="Viaud M."/>
            <person name="Benito E.P."/>
            <person name="Couloux A."/>
            <person name="Coutinho P.M."/>
            <person name="de Vries R.P."/>
            <person name="Dyer P.S."/>
            <person name="Fillinger S."/>
            <person name="Fournier E."/>
            <person name="Gout L."/>
            <person name="Hahn M."/>
            <person name="Kohn L."/>
            <person name="Lapalu N."/>
            <person name="Plummer K.M."/>
            <person name="Pradier J.M."/>
            <person name="Quevillon E."/>
            <person name="Sharon A."/>
            <person name="Simon A."/>
            <person name="ten Have A."/>
            <person name="Tudzynski B."/>
            <person name="Tudzynski P."/>
            <person name="Wincker P."/>
            <person name="Andrew M."/>
            <person name="Anthouard V."/>
            <person name="Beever R.E."/>
            <person name="Beffa R."/>
            <person name="Benoit I."/>
            <person name="Bouzid O."/>
            <person name="Brault B."/>
            <person name="Chen Z."/>
            <person name="Choquer M."/>
            <person name="Collemare J."/>
            <person name="Cotton P."/>
            <person name="Danchin E.G."/>
            <person name="Da Silva C."/>
            <person name="Gautier A."/>
            <person name="Giraud C."/>
            <person name="Giraud T."/>
            <person name="Gonzalez C."/>
            <person name="Grossetete S."/>
            <person name="Guldener U."/>
            <person name="Henrissat B."/>
            <person name="Howlett B.J."/>
            <person name="Kodira C."/>
            <person name="Kretschmer M."/>
            <person name="Lappartient A."/>
            <person name="Leroch M."/>
            <person name="Levis C."/>
            <person name="Mauceli E."/>
            <person name="Neuveglise C."/>
            <person name="Oeser B."/>
            <person name="Pearson M."/>
            <person name="Poulain J."/>
            <person name="Poussereau N."/>
            <person name="Quesneville H."/>
            <person name="Rascle C."/>
            <person name="Schumacher J."/>
            <person name="Segurens B."/>
            <person name="Sexton A."/>
            <person name="Silva E."/>
            <person name="Sirven C."/>
            <person name="Soanes D.M."/>
            <person name="Talbot N.J."/>
            <person name="Templeton M."/>
            <person name="Yandava C."/>
            <person name="Yarden O."/>
            <person name="Zeng Q."/>
            <person name="Rollins J.A."/>
            <person name="Lebrun M.H."/>
            <person name="Dickman M."/>
        </authorList>
    </citation>
    <scope>NUCLEOTIDE SEQUENCE [LARGE SCALE GENOMIC DNA]</scope>
    <source>
        <strain evidence="2">T4</strain>
    </source>
</reference>
<accession>G2YS42</accession>
<evidence type="ECO:0000313" key="1">
    <source>
        <dbReference type="EMBL" id="CCD54440.1"/>
    </source>
</evidence>
<gene>
    <name evidence="1" type="ORF">BofuT4_uP124880.1</name>
</gene>
<protein>
    <submittedName>
        <fullName evidence="1">Uncharacterized protein</fullName>
    </submittedName>
</protein>
<dbReference type="EMBL" id="FQ790351">
    <property type="protein sequence ID" value="CCD54440.1"/>
    <property type="molecule type" value="Genomic_DNA"/>
</dbReference>
<dbReference type="HOGENOM" id="CLU_3032133_0_0_1"/>
<dbReference type="AlphaFoldDB" id="G2YS42"/>
<evidence type="ECO:0000313" key="2">
    <source>
        <dbReference type="Proteomes" id="UP000008177"/>
    </source>
</evidence>
<organism evidence="1 2">
    <name type="scientific">Botryotinia fuckeliana (strain T4)</name>
    <name type="common">Noble rot fungus</name>
    <name type="synonym">Botrytis cinerea</name>
    <dbReference type="NCBI Taxonomy" id="999810"/>
    <lineage>
        <taxon>Eukaryota</taxon>
        <taxon>Fungi</taxon>
        <taxon>Dikarya</taxon>
        <taxon>Ascomycota</taxon>
        <taxon>Pezizomycotina</taxon>
        <taxon>Leotiomycetes</taxon>
        <taxon>Helotiales</taxon>
        <taxon>Sclerotiniaceae</taxon>
        <taxon>Botrytis</taxon>
    </lineage>
</organism>
<dbReference type="InParanoid" id="G2YS42"/>